<dbReference type="eggNOG" id="ENOG5032QJ1">
    <property type="taxonomic scope" value="Bacteria"/>
</dbReference>
<feature type="region of interest" description="Disordered" evidence="1">
    <location>
        <begin position="58"/>
        <end position="84"/>
    </location>
</feature>
<sequence length="457" mass="49179">MQHIDPELFTWLFIGAVGLVAGVWGLTRAASRRRGEAELSRLGKTSAAAPRRRERIAARRPDVPKAVKKETVEPKAPQHGPGRPAAFLLKSADGRTIVLQRAPEAECREGLERLYACAGDAAALEDEQNKLDAAAQQLALRGGALEWSVDSDLAHNAFVLCCAKTQEAPATASAAALGTGGLLMGNNTALDGAETLFAAVEEGFRIAAAPEGVLLRSLNDCLESAEKHLSRLEKLSPQRTEDWLQTADKIKALGEEAQRLTINGNWADWDTALTLDVIDALTQSVDERILKIDAALEAAAESDVLTALESADTALKRAYGLLLERISAVLLLEALAASNVLYSTDYCRGMHSASRIAWRAETFPSTQKITNAVHALLLQTAETSGRTMTPQELDLLGAVKQDAKMLEALESASSTELQNGVKALQRVMDRRLLAEHPIARLMICMDGDGAAHFARPL</sequence>
<dbReference type="AlphaFoldDB" id="S3BK92"/>
<dbReference type="HOGENOM" id="CLU_598418_0_0_4"/>
<protein>
    <submittedName>
        <fullName evidence="3">Uncharacterized protein</fullName>
    </submittedName>
</protein>
<accession>S3BK92</accession>
<evidence type="ECO:0000256" key="2">
    <source>
        <dbReference type="SAM" id="Phobius"/>
    </source>
</evidence>
<evidence type="ECO:0000313" key="3">
    <source>
        <dbReference type="EMBL" id="EPD99825.1"/>
    </source>
</evidence>
<dbReference type="RefSeq" id="WP_016473988.1">
    <property type="nucleotide sequence ID" value="NZ_KE150480.1"/>
</dbReference>
<gene>
    <name evidence="3" type="ORF">HMPREF1476_00629</name>
</gene>
<dbReference type="Proteomes" id="UP000014400">
    <property type="component" value="Unassembled WGS sequence"/>
</dbReference>
<keyword evidence="2" id="KW-0472">Membrane</keyword>
<evidence type="ECO:0000313" key="4">
    <source>
        <dbReference type="Proteomes" id="UP000014400"/>
    </source>
</evidence>
<name>S3BK92_9BURK</name>
<feature type="transmembrane region" description="Helical" evidence="2">
    <location>
        <begin position="12"/>
        <end position="31"/>
    </location>
</feature>
<feature type="compositionally biased region" description="Basic and acidic residues" evidence="1">
    <location>
        <begin position="58"/>
        <end position="73"/>
    </location>
</feature>
<keyword evidence="2" id="KW-0812">Transmembrane</keyword>
<dbReference type="PATRIC" id="fig|1203554.3.peg.616"/>
<evidence type="ECO:0000256" key="1">
    <source>
        <dbReference type="SAM" id="MobiDB-lite"/>
    </source>
</evidence>
<keyword evidence="4" id="KW-1185">Reference proteome</keyword>
<comment type="caution">
    <text evidence="3">The sequence shown here is derived from an EMBL/GenBank/DDBJ whole genome shotgun (WGS) entry which is preliminary data.</text>
</comment>
<organism evidence="3 4">
    <name type="scientific">Sutterella wadsworthensis HGA0223</name>
    <dbReference type="NCBI Taxonomy" id="1203554"/>
    <lineage>
        <taxon>Bacteria</taxon>
        <taxon>Pseudomonadati</taxon>
        <taxon>Pseudomonadota</taxon>
        <taxon>Betaproteobacteria</taxon>
        <taxon>Burkholderiales</taxon>
        <taxon>Sutterellaceae</taxon>
        <taxon>Sutterella</taxon>
    </lineage>
</organism>
<proteinExistence type="predicted"/>
<dbReference type="EMBL" id="ATCF01000012">
    <property type="protein sequence ID" value="EPD99825.1"/>
    <property type="molecule type" value="Genomic_DNA"/>
</dbReference>
<reference evidence="3 4" key="1">
    <citation type="submission" date="2013-04" db="EMBL/GenBank/DDBJ databases">
        <title>The Genome Sequence of Sutterella wadsworthensis HGA0223.</title>
        <authorList>
            <consortium name="The Broad Institute Genomics Platform"/>
            <person name="Earl A."/>
            <person name="Ward D."/>
            <person name="Feldgarden M."/>
            <person name="Gevers D."/>
            <person name="Schmidt T.M."/>
            <person name="Dover J."/>
            <person name="Dai D."/>
            <person name="Walker B."/>
            <person name="Young S."/>
            <person name="Zeng Q."/>
            <person name="Gargeya S."/>
            <person name="Fitzgerald M."/>
            <person name="Haas B."/>
            <person name="Abouelleil A."/>
            <person name="Allen A.W."/>
            <person name="Alvarado L."/>
            <person name="Arachchi H.M."/>
            <person name="Berlin A.M."/>
            <person name="Chapman S.B."/>
            <person name="Gainer-Dewar J."/>
            <person name="Goldberg J."/>
            <person name="Griggs A."/>
            <person name="Gujja S."/>
            <person name="Hansen M."/>
            <person name="Howarth C."/>
            <person name="Imamovic A."/>
            <person name="Ireland A."/>
            <person name="Larimer J."/>
            <person name="McCowan C."/>
            <person name="Murphy C."/>
            <person name="Pearson M."/>
            <person name="Poon T.W."/>
            <person name="Priest M."/>
            <person name="Roberts A."/>
            <person name="Saif S."/>
            <person name="Shea T."/>
            <person name="Sisk P."/>
            <person name="Sykes S."/>
            <person name="Wortman J."/>
            <person name="Nusbaum C."/>
            <person name="Birren B."/>
        </authorList>
    </citation>
    <scope>NUCLEOTIDE SEQUENCE [LARGE SCALE GENOMIC DNA]</scope>
    <source>
        <strain evidence="3 4">HGA0223</strain>
    </source>
</reference>
<keyword evidence="2" id="KW-1133">Transmembrane helix</keyword>